<dbReference type="Gene3D" id="2.60.40.2340">
    <property type="match status" value="1"/>
</dbReference>
<comment type="caution">
    <text evidence="3">The sequence shown here is derived from an EMBL/GenBank/DDBJ whole genome shotgun (WGS) entry which is preliminary data.</text>
</comment>
<sequence length="387" mass="43358">MRFRTIIISLCICLSFSSCIREEAANTEADIESCTVSDPSVLKMQPIITNNTVIIMAQSTIDITHFAPEFTLTKGATIEPPSGTVRDFSNPQTYIVTSEDRQWKKEYTVYVDISDIKLDFNFEHWEIIEGARGKQWHGFYEISEQEQKQFIWATANSGYALTGYVTPEGEKLTNPLIYPTISYEAGHSGKGVKLETKPTGAFGDMVRMPLAAGNLFIGSFDATVAGQGPEEALKSTLFGLPIAYSPNKKPKAFNVWYKYTPGEVFRNEQKEEVPGKEDIFDMYSILYEPTDGKVLDGSIQFDDPCIIAIARIKNAKPASEYTYRSIPFEYRKEIDPSKLVTGKYYTAIVFSSSLEGAYFRGAIGSTLIIDEATIELEDIENIEDHLN</sequence>
<feature type="signal peptide" evidence="1">
    <location>
        <begin position="1"/>
        <end position="20"/>
    </location>
</feature>
<evidence type="ECO:0000259" key="2">
    <source>
        <dbReference type="Pfam" id="PF13201"/>
    </source>
</evidence>
<dbReference type="InterPro" id="IPR025112">
    <property type="entry name" value="PCMD"/>
</dbReference>
<reference evidence="3 4" key="1">
    <citation type="submission" date="2018-08" db="EMBL/GenBank/DDBJ databases">
        <title>A genome reference for cultivated species of the human gut microbiota.</title>
        <authorList>
            <person name="Zou Y."/>
            <person name="Xue W."/>
            <person name="Luo G."/>
        </authorList>
    </citation>
    <scope>NUCLEOTIDE SEQUENCE [LARGE SCALE GENOMIC DNA]</scope>
    <source>
        <strain evidence="3 4">AM40-30BH</strain>
    </source>
</reference>
<gene>
    <name evidence="3" type="ORF">DW888_03905</name>
</gene>
<organism evidence="3 4">
    <name type="scientific">Bacteroides nordii</name>
    <dbReference type="NCBI Taxonomy" id="291645"/>
    <lineage>
        <taxon>Bacteria</taxon>
        <taxon>Pseudomonadati</taxon>
        <taxon>Bacteroidota</taxon>
        <taxon>Bacteroidia</taxon>
        <taxon>Bacteroidales</taxon>
        <taxon>Bacteroidaceae</taxon>
        <taxon>Bacteroides</taxon>
    </lineage>
</organism>
<proteinExistence type="predicted"/>
<dbReference type="Gene3D" id="2.60.120.890">
    <property type="entry name" value="BT2081, beta-jelly-roll domain"/>
    <property type="match status" value="1"/>
</dbReference>
<evidence type="ECO:0000256" key="1">
    <source>
        <dbReference type="SAM" id="SignalP"/>
    </source>
</evidence>
<dbReference type="PROSITE" id="PS51257">
    <property type="entry name" value="PROKAR_LIPOPROTEIN"/>
    <property type="match status" value="1"/>
</dbReference>
<protein>
    <recommendedName>
        <fullName evidence="2">Putative carbohydrate metabolism domain-containing protein</fullName>
    </recommendedName>
</protein>
<evidence type="ECO:0000313" key="3">
    <source>
        <dbReference type="EMBL" id="RHB37719.1"/>
    </source>
</evidence>
<dbReference type="AlphaFoldDB" id="A0A413VW22"/>
<dbReference type="Pfam" id="PF13201">
    <property type="entry name" value="PCMD"/>
    <property type="match status" value="1"/>
</dbReference>
<dbReference type="Proteomes" id="UP000284379">
    <property type="component" value="Unassembled WGS sequence"/>
</dbReference>
<keyword evidence="1" id="KW-0732">Signal</keyword>
<name>A0A413VW22_9BACE</name>
<accession>A0A413VW22</accession>
<evidence type="ECO:0000313" key="4">
    <source>
        <dbReference type="Proteomes" id="UP000284379"/>
    </source>
</evidence>
<dbReference type="InterPro" id="IPR038653">
    <property type="entry name" value="Put_CMD_sf"/>
</dbReference>
<feature type="domain" description="Putative carbohydrate metabolism" evidence="2">
    <location>
        <begin position="121"/>
        <end position="374"/>
    </location>
</feature>
<dbReference type="EMBL" id="QSGO01000002">
    <property type="protein sequence ID" value="RHB37719.1"/>
    <property type="molecule type" value="Genomic_DNA"/>
</dbReference>
<feature type="chain" id="PRO_5019432454" description="Putative carbohydrate metabolism domain-containing protein" evidence="1">
    <location>
        <begin position="21"/>
        <end position="387"/>
    </location>
</feature>